<feature type="region of interest" description="Disordered" evidence="12">
    <location>
        <begin position="634"/>
        <end position="735"/>
    </location>
</feature>
<dbReference type="GO" id="GO:0016020">
    <property type="term" value="C:membrane"/>
    <property type="evidence" value="ECO:0007669"/>
    <property type="project" value="UniProtKB-SubCell"/>
</dbReference>
<evidence type="ECO:0000256" key="3">
    <source>
        <dbReference type="ARBA" id="ARBA00022692"/>
    </source>
</evidence>
<dbReference type="Proteomes" id="UP000001058">
    <property type="component" value="Unassembled WGS sequence"/>
</dbReference>
<keyword evidence="2" id="KW-0245">EGF-like domain</keyword>
<keyword evidence="3 13" id="KW-0812">Transmembrane</keyword>
<keyword evidence="8 13" id="KW-0472">Membrane</keyword>
<keyword evidence="9" id="KW-1015">Disulfide bond</keyword>
<evidence type="ECO:0000256" key="10">
    <source>
        <dbReference type="ARBA" id="ARBA00023180"/>
    </source>
</evidence>
<dbReference type="GeneID" id="9622613"/>
<dbReference type="PROSITE" id="PS01187">
    <property type="entry name" value="EGF_CA"/>
    <property type="match status" value="1"/>
</dbReference>
<feature type="domain" description="PA" evidence="14">
    <location>
        <begin position="44"/>
        <end position="134"/>
    </location>
</feature>
<feature type="domain" description="Vacuolar sorting receptor thioredoxin-like" evidence="15">
    <location>
        <begin position="161"/>
        <end position="360"/>
    </location>
</feature>
<protein>
    <submittedName>
        <fullName evidence="16">Uncharacterized protein</fullName>
    </submittedName>
</protein>
<dbReference type="InterPro" id="IPR046450">
    <property type="entry name" value="PA_dom_sf"/>
</dbReference>
<evidence type="ECO:0000313" key="16">
    <source>
        <dbReference type="EMBL" id="EFJ42092.1"/>
    </source>
</evidence>
<keyword evidence="7 13" id="KW-1133">Transmembrane helix</keyword>
<dbReference type="SUPFAM" id="SSF52025">
    <property type="entry name" value="PA domain"/>
    <property type="match status" value="1"/>
</dbReference>
<dbReference type="GO" id="GO:0012505">
    <property type="term" value="C:endomembrane system"/>
    <property type="evidence" value="ECO:0007669"/>
    <property type="project" value="UniProtKB-SubCell"/>
</dbReference>
<keyword evidence="5" id="KW-0677">Repeat</keyword>
<feature type="transmembrane region" description="Helical" evidence="13">
    <location>
        <begin position="583"/>
        <end position="606"/>
    </location>
</feature>
<dbReference type="InParanoid" id="D8UDS3"/>
<evidence type="ECO:0000256" key="6">
    <source>
        <dbReference type="ARBA" id="ARBA00022837"/>
    </source>
</evidence>
<proteinExistence type="predicted"/>
<dbReference type="GO" id="GO:0005509">
    <property type="term" value="F:calcium ion binding"/>
    <property type="evidence" value="ECO:0007669"/>
    <property type="project" value="InterPro"/>
</dbReference>
<evidence type="ECO:0000256" key="7">
    <source>
        <dbReference type="ARBA" id="ARBA00022989"/>
    </source>
</evidence>
<dbReference type="FunCoup" id="D8UDS3">
    <property type="interactions" value="832"/>
</dbReference>
<evidence type="ECO:0000256" key="9">
    <source>
        <dbReference type="ARBA" id="ARBA00023157"/>
    </source>
</evidence>
<dbReference type="KEGG" id="vcn:VOLCADRAFT_119519"/>
<dbReference type="AlphaFoldDB" id="D8UDS3"/>
<dbReference type="Gene3D" id="2.10.25.10">
    <property type="entry name" value="Laminin"/>
    <property type="match status" value="1"/>
</dbReference>
<dbReference type="OrthoDB" id="10045365at2759"/>
<evidence type="ECO:0000256" key="13">
    <source>
        <dbReference type="SAM" id="Phobius"/>
    </source>
</evidence>
<feature type="compositionally biased region" description="Low complexity" evidence="12">
    <location>
        <begin position="637"/>
        <end position="662"/>
    </location>
</feature>
<feature type="compositionally biased region" description="Gly residues" evidence="12">
    <location>
        <begin position="676"/>
        <end position="686"/>
    </location>
</feature>
<keyword evidence="10" id="KW-0325">Glycoprotein</keyword>
<gene>
    <name evidence="16" type="ORF">VOLCADRAFT_119519</name>
</gene>
<feature type="compositionally biased region" description="Low complexity" evidence="12">
    <location>
        <begin position="687"/>
        <end position="705"/>
    </location>
</feature>
<keyword evidence="6" id="KW-0106">Calcium</keyword>
<dbReference type="Gene3D" id="3.50.30.30">
    <property type="match status" value="1"/>
</dbReference>
<dbReference type="PANTHER" id="PTHR22702:SF1">
    <property type="entry name" value="PROTEASE-ASSOCIATED DOMAIN-CONTAINING PROTEIN 1"/>
    <property type="match status" value="1"/>
</dbReference>
<dbReference type="InterPro" id="IPR018097">
    <property type="entry name" value="EGF_Ca-bd_CS"/>
</dbReference>
<evidence type="ECO:0000256" key="1">
    <source>
        <dbReference type="ARBA" id="ARBA00004479"/>
    </source>
</evidence>
<dbReference type="SUPFAM" id="SSF57196">
    <property type="entry name" value="EGF/Laminin"/>
    <property type="match status" value="1"/>
</dbReference>
<dbReference type="Pfam" id="PF02225">
    <property type="entry name" value="PA"/>
    <property type="match status" value="1"/>
</dbReference>
<evidence type="ECO:0000259" key="15">
    <source>
        <dbReference type="Pfam" id="PF25011"/>
    </source>
</evidence>
<evidence type="ECO:0000256" key="4">
    <source>
        <dbReference type="ARBA" id="ARBA00022729"/>
    </source>
</evidence>
<reference evidence="16 17" key="1">
    <citation type="journal article" date="2010" name="Science">
        <title>Genomic analysis of organismal complexity in the multicellular green alga Volvox carteri.</title>
        <authorList>
            <person name="Prochnik S.E."/>
            <person name="Umen J."/>
            <person name="Nedelcu A.M."/>
            <person name="Hallmann A."/>
            <person name="Miller S.M."/>
            <person name="Nishii I."/>
            <person name="Ferris P."/>
            <person name="Kuo A."/>
            <person name="Mitros T."/>
            <person name="Fritz-Laylin L.K."/>
            <person name="Hellsten U."/>
            <person name="Chapman J."/>
            <person name="Simakov O."/>
            <person name="Rensing S.A."/>
            <person name="Terry A."/>
            <person name="Pangilinan J."/>
            <person name="Kapitonov V."/>
            <person name="Jurka J."/>
            <person name="Salamov A."/>
            <person name="Shapiro H."/>
            <person name="Schmutz J."/>
            <person name="Grimwood J."/>
            <person name="Lindquist E."/>
            <person name="Lucas S."/>
            <person name="Grigoriev I.V."/>
            <person name="Schmitt R."/>
            <person name="Kirk D."/>
            <person name="Rokhsar D.S."/>
        </authorList>
    </citation>
    <scope>NUCLEOTIDE SEQUENCE [LARGE SCALE GENOMIC DNA]</scope>
    <source>
        <strain evidence="17">f. Nagariensis / Eve</strain>
    </source>
</reference>
<dbReference type="Pfam" id="PF25011">
    <property type="entry name" value="VSR_TRX"/>
    <property type="match status" value="1"/>
</dbReference>
<keyword evidence="4" id="KW-0732">Signal</keyword>
<evidence type="ECO:0000256" key="11">
    <source>
        <dbReference type="ARBA" id="ARBA00037847"/>
    </source>
</evidence>
<evidence type="ECO:0000256" key="12">
    <source>
        <dbReference type="SAM" id="MobiDB-lite"/>
    </source>
</evidence>
<evidence type="ECO:0000313" key="17">
    <source>
        <dbReference type="Proteomes" id="UP000001058"/>
    </source>
</evidence>
<sequence>MAMADFGSPKYGGFLRGELVYISSQERYSNNQMYYCFPTDCEYGCNLNTSKPSFVLPKGTPWIMMMDRGPKDDPCYFLDKVYNAQLAGAVGVLVADNEDEELTTAGAPDTDDTVDELRNVDISAGVIKKADADYLRDLLKGGRKVGLMLNYTASVPQSAKVNWEYWAGTTDVCGFMCQERVNFTQSVKATAARFEASGQTSFTPRFFLDACREGTTNTKECQDNCFSSGRYCARPSLSYTGKDVLRQLQHGPGAVHGRVRGQGGLGWKSTVVWGVVCGGEVYDAVEAAYQAASKTKWEACSTNFTETDGIIPILEEELMAQFGNNTTPPIKPVVIEPTIRINGAQYRGSLKAGAVLRALCAAFPTGHEPDICNENWVSDDECAGPYGEGFIKCRVSESNSSCINTFQGYQCLCGSGFALAVNPGAADEMCDDINECAISYAPYRQAGCNCDRCACINSIGSYRCTGERENMCTETHKYGGCWSQTFDLPGGTKKTLTRCQDMIQEYREKSYMGLLLDNDTWYRCGDCPPCFDLRPDGSCALRCSDLSQCDQMFGFCRSPEASGGGGGGGSSSGRSGNGVHPGFMVLVALGAAALTGFVVMAANHLLMKRRMGDEIRDIMAAYMPLQRAVWGPPPPAAAGAAASRPPASGTLSPSSAPKPAAADVPLKPTVDVFGSRGSGGGGGGGTAAVAAPAAPLAGDADPLLGRQLSGSSTSTGHRAGDAAGGGGGSTENPFL</sequence>
<dbReference type="STRING" id="3068.D8UDS3"/>
<evidence type="ECO:0000256" key="8">
    <source>
        <dbReference type="ARBA" id="ARBA00023136"/>
    </source>
</evidence>
<dbReference type="RefSeq" id="XP_002956789.1">
    <property type="nucleotide sequence ID" value="XM_002956743.1"/>
</dbReference>
<comment type="subcellular location">
    <subcellularLocation>
        <location evidence="11">Endomembrane system</location>
        <topology evidence="11">Single-pass membrane protein</topology>
    </subcellularLocation>
    <subcellularLocation>
        <location evidence="1">Membrane</location>
        <topology evidence="1">Single-pass type I membrane protein</topology>
    </subcellularLocation>
</comment>
<organism evidence="17">
    <name type="scientific">Volvox carteri f. nagariensis</name>
    <dbReference type="NCBI Taxonomy" id="3068"/>
    <lineage>
        <taxon>Eukaryota</taxon>
        <taxon>Viridiplantae</taxon>
        <taxon>Chlorophyta</taxon>
        <taxon>core chlorophytes</taxon>
        <taxon>Chlorophyceae</taxon>
        <taxon>CS clade</taxon>
        <taxon>Chlamydomonadales</taxon>
        <taxon>Volvocaceae</taxon>
        <taxon>Volvox</taxon>
    </lineage>
</organism>
<name>D8UDS3_VOLCA</name>
<dbReference type="eggNOG" id="ENOG502QSX2">
    <property type="taxonomic scope" value="Eukaryota"/>
</dbReference>
<dbReference type="PANTHER" id="PTHR22702">
    <property type="entry name" value="PROTEASE-ASSOCIATED DOMAIN-CONTAINING PROTEIN"/>
    <property type="match status" value="1"/>
</dbReference>
<evidence type="ECO:0000256" key="5">
    <source>
        <dbReference type="ARBA" id="ARBA00022737"/>
    </source>
</evidence>
<evidence type="ECO:0000256" key="2">
    <source>
        <dbReference type="ARBA" id="ARBA00022536"/>
    </source>
</evidence>
<evidence type="ECO:0000259" key="14">
    <source>
        <dbReference type="Pfam" id="PF02225"/>
    </source>
</evidence>
<dbReference type="InterPro" id="IPR056858">
    <property type="entry name" value="VSR_TRX"/>
</dbReference>
<dbReference type="EMBL" id="GL378386">
    <property type="protein sequence ID" value="EFJ42092.1"/>
    <property type="molecule type" value="Genomic_DNA"/>
</dbReference>
<keyword evidence="17" id="KW-1185">Reference proteome</keyword>
<dbReference type="InterPro" id="IPR003137">
    <property type="entry name" value="PA_domain"/>
</dbReference>
<accession>D8UDS3</accession>